<keyword evidence="3" id="KW-0399">Innate immunity</keyword>
<dbReference type="Pfam" id="PF00619">
    <property type="entry name" value="CARD"/>
    <property type="match status" value="1"/>
</dbReference>
<dbReference type="PANTHER" id="PTHR46985:SF2">
    <property type="entry name" value="APOPTOSIS-ASSOCIATED SPECK-LIKE PROTEIN CONTAINING A CARD"/>
    <property type="match status" value="1"/>
</dbReference>
<evidence type="ECO:0000256" key="1">
    <source>
        <dbReference type="ARBA" id="ARBA00004514"/>
    </source>
</evidence>
<evidence type="ECO:0000259" key="6">
    <source>
        <dbReference type="PROSITE" id="PS50209"/>
    </source>
</evidence>
<sequence length="109" mass="12261">MSGDIRSPLPMDEVDQSTASRPCGAVFIDQHVDILIQRACCVEPVLDKLLSMRVINDEEYQDIKTEKTPQKQMRALLMGPIRSRGDQGKQLLYATLKAQQPLMMEDLSA</sequence>
<protein>
    <recommendedName>
        <fullName evidence="6">CARD domain-containing protein</fullName>
    </recommendedName>
</protein>
<dbReference type="GO" id="GO:0042981">
    <property type="term" value="P:regulation of apoptotic process"/>
    <property type="evidence" value="ECO:0007669"/>
    <property type="project" value="InterPro"/>
</dbReference>
<keyword evidence="5" id="KW-0395">Inflammatory response</keyword>
<evidence type="ECO:0000256" key="3">
    <source>
        <dbReference type="ARBA" id="ARBA00022588"/>
    </source>
</evidence>
<comment type="subcellular location">
    <subcellularLocation>
        <location evidence="1">Cytoplasm</location>
        <location evidence="1">Cytosol</location>
    </subcellularLocation>
</comment>
<keyword evidence="4" id="KW-0391">Immunity</keyword>
<accession>A0A5N5KR14</accession>
<dbReference type="Proteomes" id="UP000327468">
    <property type="component" value="Chromosome 22"/>
</dbReference>
<evidence type="ECO:0000313" key="7">
    <source>
        <dbReference type="EMBL" id="KAB5532815.1"/>
    </source>
</evidence>
<organism evidence="7 8">
    <name type="scientific">Pangasianodon hypophthalmus</name>
    <name type="common">Striped catfish</name>
    <name type="synonym">Helicophagus hypophthalmus</name>
    <dbReference type="NCBI Taxonomy" id="310915"/>
    <lineage>
        <taxon>Eukaryota</taxon>
        <taxon>Metazoa</taxon>
        <taxon>Chordata</taxon>
        <taxon>Craniata</taxon>
        <taxon>Vertebrata</taxon>
        <taxon>Euteleostomi</taxon>
        <taxon>Actinopterygii</taxon>
        <taxon>Neopterygii</taxon>
        <taxon>Teleostei</taxon>
        <taxon>Ostariophysi</taxon>
        <taxon>Siluriformes</taxon>
        <taxon>Pangasiidae</taxon>
        <taxon>Pangasianodon</taxon>
    </lineage>
</organism>
<keyword evidence="8" id="KW-1185">Reference proteome</keyword>
<dbReference type="OrthoDB" id="8888059at2759"/>
<keyword evidence="2" id="KW-0963">Cytoplasm</keyword>
<dbReference type="GO" id="GO:0005829">
    <property type="term" value="C:cytosol"/>
    <property type="evidence" value="ECO:0007669"/>
    <property type="project" value="UniProtKB-SubCell"/>
</dbReference>
<dbReference type="EMBL" id="VFJC01000023">
    <property type="protein sequence ID" value="KAB5532815.1"/>
    <property type="molecule type" value="Genomic_DNA"/>
</dbReference>
<evidence type="ECO:0000256" key="5">
    <source>
        <dbReference type="ARBA" id="ARBA00023198"/>
    </source>
</evidence>
<dbReference type="GO" id="GO:0006954">
    <property type="term" value="P:inflammatory response"/>
    <property type="evidence" value="ECO:0007669"/>
    <property type="project" value="UniProtKB-KW"/>
</dbReference>
<proteinExistence type="predicted"/>
<dbReference type="AlphaFoldDB" id="A0A5N5KR14"/>
<dbReference type="PROSITE" id="PS50209">
    <property type="entry name" value="CARD"/>
    <property type="match status" value="1"/>
</dbReference>
<dbReference type="SUPFAM" id="SSF47986">
    <property type="entry name" value="DEATH domain"/>
    <property type="match status" value="1"/>
</dbReference>
<gene>
    <name evidence="7" type="ORF">PHYPO_G00124520</name>
</gene>
<dbReference type="InterPro" id="IPR051249">
    <property type="entry name" value="NLRP_Inflammasome"/>
</dbReference>
<evidence type="ECO:0000256" key="2">
    <source>
        <dbReference type="ARBA" id="ARBA00022490"/>
    </source>
</evidence>
<reference evidence="7 8" key="1">
    <citation type="submission" date="2019-06" db="EMBL/GenBank/DDBJ databases">
        <title>A chromosome-scale genome assembly of the striped catfish, Pangasianodon hypophthalmus.</title>
        <authorList>
            <person name="Wen M."/>
            <person name="Zahm M."/>
            <person name="Roques C."/>
            <person name="Cabau C."/>
            <person name="Klopp C."/>
            <person name="Donnadieu C."/>
            <person name="Jouanno E."/>
            <person name="Avarre J.-C."/>
            <person name="Campet M."/>
            <person name="Ha T.T.T."/>
            <person name="Dugue R."/>
            <person name="Lampietro C."/>
            <person name="Louis A."/>
            <person name="Herpin A."/>
            <person name="Echchiki A."/>
            <person name="Berthelot C."/>
            <person name="Parey E."/>
            <person name="Roest-Crollius H."/>
            <person name="Braasch I."/>
            <person name="Postlethwait J."/>
            <person name="Bobe J."/>
            <person name="Montfort J."/>
            <person name="Bouchez O."/>
            <person name="Begum T."/>
            <person name="Schartl M."/>
            <person name="Guiguen Y."/>
        </authorList>
    </citation>
    <scope>NUCLEOTIDE SEQUENCE [LARGE SCALE GENOMIC DNA]</scope>
    <source>
        <strain evidence="7 8">Indonesia</strain>
        <tissue evidence="7">Blood</tissue>
    </source>
</reference>
<dbReference type="PANTHER" id="PTHR46985">
    <property type="entry name" value="NACHT, LRR AND PYD DOMAINS-CONTAINING PROTEIN 1"/>
    <property type="match status" value="1"/>
</dbReference>
<dbReference type="InterPro" id="IPR011029">
    <property type="entry name" value="DEATH-like_dom_sf"/>
</dbReference>
<dbReference type="GO" id="GO:0045087">
    <property type="term" value="P:innate immune response"/>
    <property type="evidence" value="ECO:0007669"/>
    <property type="project" value="UniProtKB-KW"/>
</dbReference>
<dbReference type="Gene3D" id="1.10.533.10">
    <property type="entry name" value="Death Domain, Fas"/>
    <property type="match status" value="1"/>
</dbReference>
<evidence type="ECO:0000313" key="8">
    <source>
        <dbReference type="Proteomes" id="UP000327468"/>
    </source>
</evidence>
<dbReference type="InterPro" id="IPR001315">
    <property type="entry name" value="CARD"/>
</dbReference>
<feature type="domain" description="CARD" evidence="6">
    <location>
        <begin position="27"/>
        <end position="109"/>
    </location>
</feature>
<comment type="caution">
    <text evidence="7">The sequence shown here is derived from an EMBL/GenBank/DDBJ whole genome shotgun (WGS) entry which is preliminary data.</text>
</comment>
<name>A0A5N5KR14_PANHP</name>
<evidence type="ECO:0000256" key="4">
    <source>
        <dbReference type="ARBA" id="ARBA00022859"/>
    </source>
</evidence>